<proteinExistence type="predicted"/>
<keyword evidence="3" id="KW-1185">Reference proteome</keyword>
<feature type="compositionally biased region" description="Basic and acidic residues" evidence="1">
    <location>
        <begin position="51"/>
        <end position="64"/>
    </location>
</feature>
<feature type="region of interest" description="Disordered" evidence="1">
    <location>
        <begin position="1"/>
        <end position="22"/>
    </location>
</feature>
<feature type="region of interest" description="Disordered" evidence="1">
    <location>
        <begin position="49"/>
        <end position="72"/>
    </location>
</feature>
<reference evidence="2 3" key="1">
    <citation type="submission" date="2019-07" db="EMBL/GenBank/DDBJ databases">
        <title>De Novo Assembly of kiwifruit Actinidia rufa.</title>
        <authorList>
            <person name="Sugita-Konishi S."/>
            <person name="Sato K."/>
            <person name="Mori E."/>
            <person name="Abe Y."/>
            <person name="Kisaki G."/>
            <person name="Hamano K."/>
            <person name="Suezawa K."/>
            <person name="Otani M."/>
            <person name="Fukuda T."/>
            <person name="Manabe T."/>
            <person name="Gomi K."/>
            <person name="Tabuchi M."/>
            <person name="Akimitsu K."/>
            <person name="Kataoka I."/>
        </authorList>
    </citation>
    <scope>NUCLEOTIDE SEQUENCE [LARGE SCALE GENOMIC DNA]</scope>
    <source>
        <strain evidence="3">cv. Fuchu</strain>
    </source>
</reference>
<evidence type="ECO:0000313" key="2">
    <source>
        <dbReference type="EMBL" id="GFZ19464.1"/>
    </source>
</evidence>
<comment type="caution">
    <text evidence="2">The sequence shown here is derived from an EMBL/GenBank/DDBJ whole genome shotgun (WGS) entry which is preliminary data.</text>
</comment>
<dbReference type="EMBL" id="BJWL01000028">
    <property type="protein sequence ID" value="GFZ19464.1"/>
    <property type="molecule type" value="Genomic_DNA"/>
</dbReference>
<protein>
    <submittedName>
        <fullName evidence="2">Uncharacterized protein</fullName>
    </submittedName>
</protein>
<name>A0A7J0H9N6_9ERIC</name>
<evidence type="ECO:0000256" key="1">
    <source>
        <dbReference type="SAM" id="MobiDB-lite"/>
    </source>
</evidence>
<gene>
    <name evidence="2" type="ORF">Acr_28g0001690</name>
</gene>
<organism evidence="2 3">
    <name type="scientific">Actinidia rufa</name>
    <dbReference type="NCBI Taxonomy" id="165716"/>
    <lineage>
        <taxon>Eukaryota</taxon>
        <taxon>Viridiplantae</taxon>
        <taxon>Streptophyta</taxon>
        <taxon>Embryophyta</taxon>
        <taxon>Tracheophyta</taxon>
        <taxon>Spermatophyta</taxon>
        <taxon>Magnoliopsida</taxon>
        <taxon>eudicotyledons</taxon>
        <taxon>Gunneridae</taxon>
        <taxon>Pentapetalae</taxon>
        <taxon>asterids</taxon>
        <taxon>Ericales</taxon>
        <taxon>Actinidiaceae</taxon>
        <taxon>Actinidia</taxon>
    </lineage>
</organism>
<dbReference type="Proteomes" id="UP000585474">
    <property type="component" value="Unassembled WGS sequence"/>
</dbReference>
<accession>A0A7J0H9N6</accession>
<evidence type="ECO:0000313" key="3">
    <source>
        <dbReference type="Proteomes" id="UP000585474"/>
    </source>
</evidence>
<dbReference type="AlphaFoldDB" id="A0A7J0H9N6"/>
<sequence length="72" mass="7622">MGGSEATGGLFEPIAPSSTRQFSSQALMKRSILADLRRGIKNIVEGASEMAEAKAENEASRAEGDLQTPLEL</sequence>